<name>A0ABR4XLA1_9PORP</name>
<sequence>MARSGKQKDRSTKRRTVKISIGVLTLLPALLLIRVFVWEPVRVHRSGGNNASESVWILIQKRFYEPLKRGDAVIFTPVESPSREKLYGYIVEVKRDPEHPEILYYGISNESDPRSKAISIHRLWWCPPSHIVGKAVAFIPF</sequence>
<dbReference type="EMBL" id="JQZV01000008">
    <property type="protein sequence ID" value="KGN92687.1"/>
    <property type="molecule type" value="Genomic_DNA"/>
</dbReference>
<gene>
    <name evidence="2" type="ORF">HQ43_04120</name>
</gene>
<comment type="caution">
    <text evidence="2">The sequence shown here is derived from an EMBL/GenBank/DDBJ whole genome shotgun (WGS) entry which is preliminary data.</text>
</comment>
<dbReference type="Proteomes" id="UP000030101">
    <property type="component" value="Unassembled WGS sequence"/>
</dbReference>
<evidence type="ECO:0000313" key="3">
    <source>
        <dbReference type="Proteomes" id="UP000030101"/>
    </source>
</evidence>
<accession>A0ABR4XLA1</accession>
<evidence type="ECO:0000256" key="1">
    <source>
        <dbReference type="SAM" id="Phobius"/>
    </source>
</evidence>
<proteinExistence type="predicted"/>
<keyword evidence="1" id="KW-1133">Transmembrane helix</keyword>
<dbReference type="RefSeq" id="WP_036789974.1">
    <property type="nucleotide sequence ID" value="NZ_JQZV01000008.1"/>
</dbReference>
<keyword evidence="3" id="KW-1185">Reference proteome</keyword>
<evidence type="ECO:0008006" key="4">
    <source>
        <dbReference type="Google" id="ProtNLM"/>
    </source>
</evidence>
<keyword evidence="1" id="KW-0472">Membrane</keyword>
<evidence type="ECO:0000313" key="2">
    <source>
        <dbReference type="EMBL" id="KGN92687.1"/>
    </source>
</evidence>
<reference evidence="2 3" key="1">
    <citation type="submission" date="2014-08" db="EMBL/GenBank/DDBJ databases">
        <title>Porphyromonas canoris strain:OH2762 Genome sequencing.</title>
        <authorList>
            <person name="Wallis C."/>
            <person name="Deusch O."/>
            <person name="O'Flynn C."/>
            <person name="Davis I."/>
            <person name="Jospin G."/>
            <person name="Darling A.E."/>
            <person name="Coil D.A."/>
            <person name="Alexiev A."/>
            <person name="Horsfall A."/>
            <person name="Kirkwood N."/>
            <person name="Harris S."/>
            <person name="Eisen J.A."/>
        </authorList>
    </citation>
    <scope>NUCLEOTIDE SEQUENCE [LARGE SCALE GENOMIC DNA]</scope>
    <source>
        <strain evidence="3">COT-108 OH2762</strain>
    </source>
</reference>
<feature type="transmembrane region" description="Helical" evidence="1">
    <location>
        <begin position="21"/>
        <end position="38"/>
    </location>
</feature>
<organism evidence="2 3">
    <name type="scientific">Porphyromonas canoris</name>
    <dbReference type="NCBI Taxonomy" id="36875"/>
    <lineage>
        <taxon>Bacteria</taxon>
        <taxon>Pseudomonadati</taxon>
        <taxon>Bacteroidota</taxon>
        <taxon>Bacteroidia</taxon>
        <taxon>Bacteroidales</taxon>
        <taxon>Porphyromonadaceae</taxon>
        <taxon>Porphyromonas</taxon>
    </lineage>
</organism>
<protein>
    <recommendedName>
        <fullName evidence="4">Signal peptidase I</fullName>
    </recommendedName>
</protein>
<keyword evidence="1" id="KW-0812">Transmembrane</keyword>